<feature type="transmembrane region" description="Helical" evidence="2">
    <location>
        <begin position="46"/>
        <end position="67"/>
    </location>
</feature>
<dbReference type="EMBL" id="JAQHRD010000023">
    <property type="protein sequence ID" value="KAJ6436392.1"/>
    <property type="molecule type" value="Genomic_DNA"/>
</dbReference>
<protein>
    <submittedName>
        <fullName evidence="3">Low temperature requirement A</fullName>
    </submittedName>
</protein>
<proteinExistence type="predicted"/>
<feature type="region of interest" description="Disordered" evidence="1">
    <location>
        <begin position="109"/>
        <end position="174"/>
    </location>
</feature>
<keyword evidence="2" id="KW-0472">Membrane</keyword>
<evidence type="ECO:0000256" key="1">
    <source>
        <dbReference type="SAM" id="MobiDB-lite"/>
    </source>
</evidence>
<evidence type="ECO:0000313" key="4">
    <source>
        <dbReference type="Proteomes" id="UP001163105"/>
    </source>
</evidence>
<feature type="compositionally biased region" description="Basic and acidic residues" evidence="1">
    <location>
        <begin position="161"/>
        <end position="174"/>
    </location>
</feature>
<feature type="compositionally biased region" description="Basic and acidic residues" evidence="1">
    <location>
        <begin position="109"/>
        <end position="127"/>
    </location>
</feature>
<reference evidence="3" key="1">
    <citation type="submission" date="2023-01" db="EMBL/GenBank/DDBJ databases">
        <title>The growth and conidiation of Purpureocillium lavendulum are regulated by nitrogen source and histone H3K14 acetylation.</title>
        <authorList>
            <person name="Tang P."/>
            <person name="Han J."/>
            <person name="Zhang C."/>
            <person name="Tang P."/>
            <person name="Qi F."/>
            <person name="Zhang K."/>
            <person name="Liang L."/>
        </authorList>
    </citation>
    <scope>NUCLEOTIDE SEQUENCE</scope>
    <source>
        <strain evidence="3">YMF1.00683</strain>
    </source>
</reference>
<dbReference type="Proteomes" id="UP001163105">
    <property type="component" value="Unassembled WGS sequence"/>
</dbReference>
<organism evidence="3 4">
    <name type="scientific">Purpureocillium lavendulum</name>
    <dbReference type="NCBI Taxonomy" id="1247861"/>
    <lineage>
        <taxon>Eukaryota</taxon>
        <taxon>Fungi</taxon>
        <taxon>Dikarya</taxon>
        <taxon>Ascomycota</taxon>
        <taxon>Pezizomycotina</taxon>
        <taxon>Sordariomycetes</taxon>
        <taxon>Hypocreomycetidae</taxon>
        <taxon>Hypocreales</taxon>
        <taxon>Ophiocordycipitaceae</taxon>
        <taxon>Purpureocillium</taxon>
    </lineage>
</organism>
<feature type="compositionally biased region" description="Basic and acidic residues" evidence="1">
    <location>
        <begin position="135"/>
        <end position="145"/>
    </location>
</feature>
<name>A0AB34FC00_9HYPO</name>
<dbReference type="AlphaFoldDB" id="A0AB34FC00"/>
<evidence type="ECO:0000256" key="2">
    <source>
        <dbReference type="SAM" id="Phobius"/>
    </source>
</evidence>
<comment type="caution">
    <text evidence="3">The sequence shown here is derived from an EMBL/GenBank/DDBJ whole genome shotgun (WGS) entry which is preliminary data.</text>
</comment>
<keyword evidence="2" id="KW-1133">Transmembrane helix</keyword>
<keyword evidence="2" id="KW-0812">Transmembrane</keyword>
<gene>
    <name evidence="3" type="ORF">O9K51_11106</name>
</gene>
<keyword evidence="4" id="KW-1185">Reference proteome</keyword>
<accession>A0AB34FC00</accession>
<sequence>MAVLAIVSRTTHLKIWPITRFAIILLLALGTGLVSVIWFSGDTLQMFLASTWVIPTITFVWAIILIATHINSESTERNAVRFTRGQNGNSPHTSPQALIQSLPESGHRDKYAADAHDAEAQHRHAIEEASDVTGPEERQTRRGADDGTGVNDGPETTLELRSVRRTENRDLSRV</sequence>
<evidence type="ECO:0000313" key="3">
    <source>
        <dbReference type="EMBL" id="KAJ6436392.1"/>
    </source>
</evidence>
<feature type="transmembrane region" description="Helical" evidence="2">
    <location>
        <begin position="21"/>
        <end position="40"/>
    </location>
</feature>